<reference evidence="10 11" key="1">
    <citation type="submission" date="2017-04" db="EMBL/GenBank/DDBJ databases">
        <title>Comparative genome analysis of Subtercola boreus.</title>
        <authorList>
            <person name="Cho Y.-J."/>
            <person name="Cho A."/>
            <person name="Kim O.-S."/>
            <person name="Lee J.-I."/>
        </authorList>
    </citation>
    <scope>NUCLEOTIDE SEQUENCE [LARGE SCALE GENOMIC DNA]</scope>
    <source>
        <strain evidence="10 11">P27444</strain>
    </source>
</reference>
<keyword evidence="4 10" id="KW-0067">ATP-binding</keyword>
<evidence type="ECO:0000313" key="11">
    <source>
        <dbReference type="Proteomes" id="UP000256709"/>
    </source>
</evidence>
<dbReference type="InterPro" id="IPR027417">
    <property type="entry name" value="P-loop_NTPase"/>
</dbReference>
<dbReference type="InterPro" id="IPR017871">
    <property type="entry name" value="ABC_transporter-like_CS"/>
</dbReference>
<keyword evidence="3" id="KW-0547">Nucleotide-binding</keyword>
<evidence type="ECO:0000259" key="9">
    <source>
        <dbReference type="PROSITE" id="PS50893"/>
    </source>
</evidence>
<dbReference type="EMBL" id="NBXA01000002">
    <property type="protein sequence ID" value="RFA16811.1"/>
    <property type="molecule type" value="Genomic_DNA"/>
</dbReference>
<dbReference type="SUPFAM" id="SSF52540">
    <property type="entry name" value="P-loop containing nucleoside triphosphate hydrolases"/>
    <property type="match status" value="1"/>
</dbReference>
<keyword evidence="2" id="KW-1003">Cell membrane</keyword>
<feature type="compositionally biased region" description="Low complexity" evidence="8">
    <location>
        <begin position="330"/>
        <end position="357"/>
    </location>
</feature>
<dbReference type="AlphaFoldDB" id="A0A3E0W4A6"/>
<protein>
    <submittedName>
        <fullName evidence="10">Methionine ABC transporter ATP-binding protein</fullName>
    </submittedName>
</protein>
<evidence type="ECO:0000256" key="2">
    <source>
        <dbReference type="ARBA" id="ARBA00022475"/>
    </source>
</evidence>
<keyword evidence="7" id="KW-0472">Membrane</keyword>
<organism evidence="10 11">
    <name type="scientific">Subtercola boreus</name>
    <dbReference type="NCBI Taxonomy" id="120213"/>
    <lineage>
        <taxon>Bacteria</taxon>
        <taxon>Bacillati</taxon>
        <taxon>Actinomycetota</taxon>
        <taxon>Actinomycetes</taxon>
        <taxon>Micrococcales</taxon>
        <taxon>Microbacteriaceae</taxon>
        <taxon>Subtercola</taxon>
    </lineage>
</organism>
<evidence type="ECO:0000256" key="7">
    <source>
        <dbReference type="ARBA" id="ARBA00023136"/>
    </source>
</evidence>
<gene>
    <name evidence="10" type="ORF">B7R21_01485</name>
</gene>
<dbReference type="InterPro" id="IPR050086">
    <property type="entry name" value="MetN_ABC_transporter-like"/>
</dbReference>
<dbReference type="OrthoDB" id="4283894at2"/>
<evidence type="ECO:0000256" key="6">
    <source>
        <dbReference type="ARBA" id="ARBA00022970"/>
    </source>
</evidence>
<evidence type="ECO:0000313" key="10">
    <source>
        <dbReference type="EMBL" id="RFA16811.1"/>
    </source>
</evidence>
<dbReference type="InterPro" id="IPR003439">
    <property type="entry name" value="ABC_transporter-like_ATP-bd"/>
</dbReference>
<evidence type="ECO:0000256" key="5">
    <source>
        <dbReference type="ARBA" id="ARBA00022967"/>
    </source>
</evidence>
<comment type="caution">
    <text evidence="10">The sequence shown here is derived from an EMBL/GenBank/DDBJ whole genome shotgun (WGS) entry which is preliminary data.</text>
</comment>
<keyword evidence="1" id="KW-0813">Transport</keyword>
<dbReference type="SMART" id="SM00382">
    <property type="entry name" value="AAA"/>
    <property type="match status" value="1"/>
</dbReference>
<dbReference type="GO" id="GO:0016887">
    <property type="term" value="F:ATP hydrolysis activity"/>
    <property type="evidence" value="ECO:0007669"/>
    <property type="project" value="InterPro"/>
</dbReference>
<dbReference type="InterPro" id="IPR003593">
    <property type="entry name" value="AAA+_ATPase"/>
</dbReference>
<feature type="domain" description="ABC transporter" evidence="9">
    <location>
        <begin position="2"/>
        <end position="241"/>
    </location>
</feature>
<evidence type="ECO:0000256" key="4">
    <source>
        <dbReference type="ARBA" id="ARBA00022840"/>
    </source>
</evidence>
<evidence type="ECO:0000256" key="3">
    <source>
        <dbReference type="ARBA" id="ARBA00022741"/>
    </source>
</evidence>
<keyword evidence="6" id="KW-0029">Amino-acid transport</keyword>
<feature type="region of interest" description="Disordered" evidence="8">
    <location>
        <begin position="330"/>
        <end position="367"/>
    </location>
</feature>
<dbReference type="GO" id="GO:0005524">
    <property type="term" value="F:ATP binding"/>
    <property type="evidence" value="ECO:0007669"/>
    <property type="project" value="UniProtKB-KW"/>
</dbReference>
<dbReference type="PANTHER" id="PTHR43166">
    <property type="entry name" value="AMINO ACID IMPORT ATP-BINDING PROTEIN"/>
    <property type="match status" value="1"/>
</dbReference>
<dbReference type="PANTHER" id="PTHR43166:SF30">
    <property type="entry name" value="METHIONINE IMPORT ATP-BINDING PROTEIN METN"/>
    <property type="match status" value="1"/>
</dbReference>
<evidence type="ECO:0000256" key="1">
    <source>
        <dbReference type="ARBA" id="ARBA00022448"/>
    </source>
</evidence>
<proteinExistence type="predicted"/>
<evidence type="ECO:0000256" key="8">
    <source>
        <dbReference type="SAM" id="MobiDB-lite"/>
    </source>
</evidence>
<name>A0A3E0W4A6_9MICO</name>
<dbReference type="Pfam" id="PF00005">
    <property type="entry name" value="ABC_tran"/>
    <property type="match status" value="1"/>
</dbReference>
<keyword evidence="5" id="KW-1278">Translocase</keyword>
<accession>A0A3E0W4A6</accession>
<sequence length="367" mass="37798">MIALEKLTKVYGQGPSAVTVLDNLDFSVAAGEIFAVVGPSGAGKSTLAQCVNLLERPTSGSVVVNGENLSSLSEEKLRIARRRIGTIFQSDGLFSRRTAAENVALPLGYLGVTARESKKRVTELLDRVGLSSRANHYPHELSGGQRQRVGIARALALRPSILLADEATSGLDPESTTSITTLLKELRDDLGLSILFITHEMETVLKVADSVARLDHGHIVESGRVVDLLRDASSPLGLALNPVRVPLAGGLDEAAWVVSYTSSAVPTDWVTRLSSALSTPVSLLGASIETINGSVVGNATIGLRASDASAVVAAAAALGLDARPGVLAPVPASAAPDAASDAAENAAPDAAPDAAENAAREPAEVAA</sequence>
<dbReference type="Proteomes" id="UP000256709">
    <property type="component" value="Unassembled WGS sequence"/>
</dbReference>
<dbReference type="Gene3D" id="3.40.50.300">
    <property type="entry name" value="P-loop containing nucleotide triphosphate hydrolases"/>
    <property type="match status" value="1"/>
</dbReference>
<dbReference type="PROSITE" id="PS00211">
    <property type="entry name" value="ABC_TRANSPORTER_1"/>
    <property type="match status" value="1"/>
</dbReference>
<dbReference type="PROSITE" id="PS50893">
    <property type="entry name" value="ABC_TRANSPORTER_2"/>
    <property type="match status" value="1"/>
</dbReference>
<dbReference type="GO" id="GO:0006865">
    <property type="term" value="P:amino acid transport"/>
    <property type="evidence" value="ECO:0007669"/>
    <property type="project" value="UniProtKB-KW"/>
</dbReference>
<feature type="compositionally biased region" description="Basic and acidic residues" evidence="8">
    <location>
        <begin position="358"/>
        <end position="367"/>
    </location>
</feature>